<evidence type="ECO:0000313" key="2">
    <source>
        <dbReference type="EMBL" id="KAK9967181.1"/>
    </source>
</evidence>
<gene>
    <name evidence="2" type="ORF">ABG768_001592</name>
</gene>
<dbReference type="PANTHER" id="PTHR34261:SF1">
    <property type="entry name" value="TUBULIN POLYMERIZATION-PROMOTING PROTEIN"/>
    <property type="match status" value="1"/>
</dbReference>
<accession>A0AAW2A348</accession>
<dbReference type="AlphaFoldDB" id="A0AAW2A348"/>
<dbReference type="PANTHER" id="PTHR34261">
    <property type="entry name" value="APC REGULATOR OF WNT-SIGNALING PATHWAY-RELATED"/>
    <property type="match status" value="1"/>
</dbReference>
<evidence type="ECO:0000256" key="1">
    <source>
        <dbReference type="SAM" id="SignalP"/>
    </source>
</evidence>
<organism evidence="2 3">
    <name type="scientific">Culter alburnus</name>
    <name type="common">Topmouth culter</name>
    <dbReference type="NCBI Taxonomy" id="194366"/>
    <lineage>
        <taxon>Eukaryota</taxon>
        <taxon>Metazoa</taxon>
        <taxon>Chordata</taxon>
        <taxon>Craniata</taxon>
        <taxon>Vertebrata</taxon>
        <taxon>Euteleostomi</taxon>
        <taxon>Actinopterygii</taxon>
        <taxon>Neopterygii</taxon>
        <taxon>Teleostei</taxon>
        <taxon>Ostariophysi</taxon>
        <taxon>Cypriniformes</taxon>
        <taxon>Xenocyprididae</taxon>
        <taxon>Xenocypridinae</taxon>
        <taxon>Culter</taxon>
    </lineage>
</organism>
<reference evidence="2 3" key="1">
    <citation type="submission" date="2024-05" db="EMBL/GenBank/DDBJ databases">
        <title>A high-quality chromosomal-level genome assembly of Topmouth culter (Culter alburnus).</title>
        <authorList>
            <person name="Zhao H."/>
        </authorList>
    </citation>
    <scope>NUCLEOTIDE SEQUENCE [LARGE SCALE GENOMIC DNA]</scope>
    <source>
        <strain evidence="2">CATC2023</strain>
        <tissue evidence="2">Muscle</tissue>
    </source>
</reference>
<keyword evidence="3" id="KW-1185">Reference proteome</keyword>
<evidence type="ECO:0000313" key="3">
    <source>
        <dbReference type="Proteomes" id="UP001479290"/>
    </source>
</evidence>
<feature type="chain" id="PRO_5043553673" evidence="1">
    <location>
        <begin position="23"/>
        <end position="259"/>
    </location>
</feature>
<keyword evidence="1" id="KW-0732">Signal</keyword>
<dbReference type="InterPro" id="IPR053358">
    <property type="entry name" value="Diff-assoc_signaling"/>
</dbReference>
<feature type="signal peptide" evidence="1">
    <location>
        <begin position="1"/>
        <end position="22"/>
    </location>
</feature>
<comment type="caution">
    <text evidence="2">The sequence shown here is derived from an EMBL/GenBank/DDBJ whole genome shotgun (WGS) entry which is preliminary data.</text>
</comment>
<dbReference type="Proteomes" id="UP001479290">
    <property type="component" value="Unassembled WGS sequence"/>
</dbReference>
<proteinExistence type="predicted"/>
<protein>
    <submittedName>
        <fullName evidence="2">Uncharacterized protein</fullName>
    </submittedName>
</protein>
<name>A0AAW2A348_CULAL</name>
<dbReference type="EMBL" id="JAWDJR010000010">
    <property type="protein sequence ID" value="KAK9967181.1"/>
    <property type="molecule type" value="Genomic_DNA"/>
</dbReference>
<sequence length="259" mass="30011">MEHLHTFLILLFLFCSPWLSAGTTFLTHLGTQCEEDCKPDGGEYKCTTTDEDGRSQSLYCSPQENMDYWGRQCRADSVCGKHGEDYYWCRINDFTWGYCGLVKDNKKITETGEVTHIIPRHRNKRDRVVIGTVDDRANRIKTTFYAEPAPHDITDIGKLRNEAENLIGNWNNGHLVDQARSNLIHTANLRIDMQGIINRNNQLYYNLQIQINRRRNGPHDSTTVSQIIVPRGIPERYIRRALQESLNHRARVSVEVSRY</sequence>